<sequence length="195" mass="22148">MAKTVKCGVFTKRSTVPVMQNRYLEVKINVTGVQNTFAERPYKAPVHFLFRHILSHFMPTELNRTVYWKKIYFAIRTLFVITSIIQNIYGSLLPSQIQFPALDIRLSYNNIQLFLAIVKSIPTTCSPWPSDSADDTLALVVPSMASPDPSTSQNDTFRHKTEALLGISPEAYRGVVKLSEGQLTRLQDLGFRKEH</sequence>
<proteinExistence type="predicted"/>
<gene>
    <name evidence="1" type="ORF">J4Q44_G00211510</name>
</gene>
<evidence type="ECO:0000313" key="1">
    <source>
        <dbReference type="EMBL" id="KAK6307880.1"/>
    </source>
</evidence>
<comment type="caution">
    <text evidence="1">The sequence shown here is derived from an EMBL/GenBank/DDBJ whole genome shotgun (WGS) entry which is preliminary data.</text>
</comment>
<dbReference type="EMBL" id="JAGTTL010000019">
    <property type="protein sequence ID" value="KAK6307880.1"/>
    <property type="molecule type" value="Genomic_DNA"/>
</dbReference>
<reference evidence="1 2" key="1">
    <citation type="submission" date="2021-04" db="EMBL/GenBank/DDBJ databases">
        <authorList>
            <person name="De Guttry C."/>
            <person name="Zahm M."/>
            <person name="Klopp C."/>
            <person name="Cabau C."/>
            <person name="Louis A."/>
            <person name="Berthelot C."/>
            <person name="Parey E."/>
            <person name="Roest Crollius H."/>
            <person name="Montfort J."/>
            <person name="Robinson-Rechavi M."/>
            <person name="Bucao C."/>
            <person name="Bouchez O."/>
            <person name="Gislard M."/>
            <person name="Lluch J."/>
            <person name="Milhes M."/>
            <person name="Lampietro C."/>
            <person name="Lopez Roques C."/>
            <person name="Donnadieu C."/>
            <person name="Braasch I."/>
            <person name="Desvignes T."/>
            <person name="Postlethwait J."/>
            <person name="Bobe J."/>
            <person name="Wedekind C."/>
            <person name="Guiguen Y."/>
        </authorList>
    </citation>
    <scope>NUCLEOTIDE SEQUENCE [LARGE SCALE GENOMIC DNA]</scope>
    <source>
        <strain evidence="1">Cs_M1</strain>
        <tissue evidence="1">Blood</tissue>
    </source>
</reference>
<dbReference type="AlphaFoldDB" id="A0AAN8QLN5"/>
<evidence type="ECO:0000313" key="2">
    <source>
        <dbReference type="Proteomes" id="UP001356427"/>
    </source>
</evidence>
<name>A0AAN8QLN5_9TELE</name>
<keyword evidence="2" id="KW-1185">Reference proteome</keyword>
<dbReference type="Proteomes" id="UP001356427">
    <property type="component" value="Unassembled WGS sequence"/>
</dbReference>
<accession>A0AAN8QLN5</accession>
<organism evidence="1 2">
    <name type="scientific">Coregonus suidteri</name>
    <dbReference type="NCBI Taxonomy" id="861788"/>
    <lineage>
        <taxon>Eukaryota</taxon>
        <taxon>Metazoa</taxon>
        <taxon>Chordata</taxon>
        <taxon>Craniata</taxon>
        <taxon>Vertebrata</taxon>
        <taxon>Euteleostomi</taxon>
        <taxon>Actinopterygii</taxon>
        <taxon>Neopterygii</taxon>
        <taxon>Teleostei</taxon>
        <taxon>Protacanthopterygii</taxon>
        <taxon>Salmoniformes</taxon>
        <taxon>Salmonidae</taxon>
        <taxon>Coregoninae</taxon>
        <taxon>Coregonus</taxon>
    </lineage>
</organism>
<protein>
    <submittedName>
        <fullName evidence="1">Uncharacterized protein</fullName>
    </submittedName>
</protein>